<dbReference type="GO" id="GO:0031491">
    <property type="term" value="F:nucleosome binding"/>
    <property type="evidence" value="ECO:0007669"/>
    <property type="project" value="TreeGrafter"/>
</dbReference>
<dbReference type="PANTHER" id="PTHR23399">
    <property type="entry name" value="DEOXYNUCLEOTIDYLTRANSFERASE TERMINAL-INTERACTING PROTEIN 1"/>
    <property type="match status" value="1"/>
</dbReference>
<organism evidence="7 8">
    <name type="scientific">Glossina austeni</name>
    <name type="common">Savannah tsetse fly</name>
    <dbReference type="NCBI Taxonomy" id="7395"/>
    <lineage>
        <taxon>Eukaryota</taxon>
        <taxon>Metazoa</taxon>
        <taxon>Ecdysozoa</taxon>
        <taxon>Arthropoda</taxon>
        <taxon>Hexapoda</taxon>
        <taxon>Insecta</taxon>
        <taxon>Pterygota</taxon>
        <taxon>Neoptera</taxon>
        <taxon>Endopterygota</taxon>
        <taxon>Diptera</taxon>
        <taxon>Brachycera</taxon>
        <taxon>Muscomorpha</taxon>
        <taxon>Hippoboscoidea</taxon>
        <taxon>Glossinidae</taxon>
        <taxon>Glossina</taxon>
    </lineage>
</organism>
<dbReference type="AlphaFoldDB" id="A0A1A9VHK6"/>
<dbReference type="InterPro" id="IPR049121">
    <property type="entry name" value="TdIF1_C"/>
</dbReference>
<evidence type="ECO:0000313" key="7">
    <source>
        <dbReference type="EnsemblMetazoa" id="GAUT037649-PA"/>
    </source>
</evidence>
<evidence type="ECO:0000313" key="8">
    <source>
        <dbReference type="Proteomes" id="UP000078200"/>
    </source>
</evidence>
<feature type="compositionally biased region" description="Low complexity" evidence="4">
    <location>
        <begin position="455"/>
        <end position="479"/>
    </location>
</feature>
<accession>A0A1A9VHK6</accession>
<dbReference type="GO" id="GO:0005634">
    <property type="term" value="C:nucleus"/>
    <property type="evidence" value="ECO:0007669"/>
    <property type="project" value="UniProtKB-SubCell"/>
</dbReference>
<dbReference type="VEuPathDB" id="VectorBase:GAUT037649"/>
<reference evidence="7" key="1">
    <citation type="submission" date="2020-05" db="UniProtKB">
        <authorList>
            <consortium name="EnsemblMetazoa"/>
        </authorList>
    </citation>
    <scope>IDENTIFICATION</scope>
    <source>
        <strain evidence="7">TTRI</strain>
    </source>
</reference>
<feature type="compositionally biased region" description="Low complexity" evidence="4">
    <location>
        <begin position="254"/>
        <end position="276"/>
    </location>
</feature>
<comment type="subcellular location">
    <subcellularLocation>
        <location evidence="1">Nucleus</location>
    </subcellularLocation>
</comment>
<dbReference type="GO" id="GO:0003677">
    <property type="term" value="F:DNA binding"/>
    <property type="evidence" value="ECO:0007669"/>
    <property type="project" value="UniProtKB-KW"/>
</dbReference>
<feature type="region of interest" description="Disordered" evidence="4">
    <location>
        <begin position="254"/>
        <end position="279"/>
    </location>
</feature>
<name>A0A1A9VHK6_GLOAU</name>
<keyword evidence="2" id="KW-0238">DNA-binding</keyword>
<dbReference type="EnsemblMetazoa" id="GAUT037649-RA">
    <property type="protein sequence ID" value="GAUT037649-PA"/>
    <property type="gene ID" value="GAUT037649"/>
</dbReference>
<dbReference type="Pfam" id="PF21229">
    <property type="entry name" value="TdIF1_2nd"/>
    <property type="match status" value="1"/>
</dbReference>
<feature type="compositionally biased region" description="Low complexity" evidence="4">
    <location>
        <begin position="31"/>
        <end position="41"/>
    </location>
</feature>
<dbReference type="InterPro" id="IPR026064">
    <property type="entry name" value="TdIF1"/>
</dbReference>
<dbReference type="Pfam" id="PF18192">
    <property type="entry name" value="DNTTIP1_dimer"/>
    <property type="match status" value="1"/>
</dbReference>
<evidence type="ECO:0000259" key="6">
    <source>
        <dbReference type="Pfam" id="PF21229"/>
    </source>
</evidence>
<dbReference type="Proteomes" id="UP000078200">
    <property type="component" value="Unassembled WGS sequence"/>
</dbReference>
<feature type="domain" description="TdIF1 C-terminal" evidence="6">
    <location>
        <begin position="298"/>
        <end position="397"/>
    </location>
</feature>
<feature type="region of interest" description="Disordered" evidence="4">
    <location>
        <begin position="13"/>
        <end position="43"/>
    </location>
</feature>
<evidence type="ECO:0000256" key="1">
    <source>
        <dbReference type="ARBA" id="ARBA00004123"/>
    </source>
</evidence>
<dbReference type="PANTHER" id="PTHR23399:SF2">
    <property type="entry name" value="DEOXYNUCLEOTIDYLTRANSFERASE TERMINAL-INTERACTING PROTEIN 1"/>
    <property type="match status" value="1"/>
</dbReference>
<proteinExistence type="predicted"/>
<evidence type="ECO:0000256" key="2">
    <source>
        <dbReference type="ARBA" id="ARBA00023125"/>
    </source>
</evidence>
<evidence type="ECO:0000259" key="5">
    <source>
        <dbReference type="Pfam" id="PF18192"/>
    </source>
</evidence>
<sequence length="516" mass="57069">MVIQRSWKILSESGSTSASSTEANRSPTGLNSSSDDSNCSNQTTHSMVTSVASPTATCAKVDVASVAITSTCSIADTMKFVTTPQMAETTLQKLRQRYNCSSSNSTAAESAMRSLELVRIAVQSSFDKEIDELIKKFVENFFKPAYKNIKENLGQGSVSEDAFQKMSCALLENAKSQYKIYRFKPQNALATVSPQLLSYDSNNLRIAAKRPAPTKPAVAVIEMQKRFFPDEMVIQQPQQQITNILPSTSQISAIQNSNSNSSNQQQSNSNSTLQQQKVTSQPTRRQIFWNTAHISTTTKFVLDVQANQAFGFGTDGKERLASKHPELIRYLPDHEDRDWLVSQQIIPQQNRNSRFLFLIYDEVCRLYQTHDIYRSKPNIDLSLMMTFSVADFIIQKMKVFFVDLNIKSRGLIINSYSMTGSSNTMQSNSHLRNALLQGTQTATTTVASNHLADNSTMPSTSSSISSSDSSPISKSKSSTLSSSHATLTALLNNPNISEKTLATNLNTSTLLNQLKK</sequence>
<keyword evidence="8" id="KW-1185">Reference proteome</keyword>
<feature type="compositionally biased region" description="Low complexity" evidence="4">
    <location>
        <begin position="13"/>
        <end position="23"/>
    </location>
</feature>
<feature type="domain" description="DNTTIP1 dimerisation" evidence="5">
    <location>
        <begin position="113"/>
        <end position="179"/>
    </location>
</feature>
<evidence type="ECO:0000256" key="4">
    <source>
        <dbReference type="SAM" id="MobiDB-lite"/>
    </source>
</evidence>
<evidence type="ECO:0000256" key="3">
    <source>
        <dbReference type="ARBA" id="ARBA00023242"/>
    </source>
</evidence>
<dbReference type="InterPro" id="IPR041384">
    <property type="entry name" value="DNTTIP1_dimer"/>
</dbReference>
<protein>
    <submittedName>
        <fullName evidence="7">DNTTIP1_dimer domain-containing protein</fullName>
    </submittedName>
</protein>
<keyword evidence="3" id="KW-0539">Nucleus</keyword>
<dbReference type="STRING" id="7395.A0A1A9VHK6"/>
<feature type="region of interest" description="Disordered" evidence="4">
    <location>
        <begin position="448"/>
        <end position="479"/>
    </location>
</feature>